<dbReference type="InterPro" id="IPR019110">
    <property type="entry name" value="Uncharacterised_RAQPRD"/>
</dbReference>
<dbReference type="NCBIfam" id="TIGR01690">
    <property type="entry name" value="ICE_RAQPRD"/>
    <property type="match status" value="1"/>
</dbReference>
<evidence type="ECO:0000313" key="2">
    <source>
        <dbReference type="Proteomes" id="UP000030351"/>
    </source>
</evidence>
<sequence length="111" mass="12708">MNIAMPDFRLVIGSILLSLISFVSIAGELDELATTQRLLDQVQLSLDRARTVAAQSDPNNRRRYLFDYKKANEDLNTMRAGIDRYMQPSRAQPLDYGKVSGDYTRGRPLWR</sequence>
<reference evidence="1 2" key="1">
    <citation type="submission" date="2014-10" db="EMBL/GenBank/DDBJ databases">
        <title>Genome sequence of Erwinia typographi M043b.</title>
        <authorList>
            <person name="Chan K.-G."/>
            <person name="Tan W.-S."/>
        </authorList>
    </citation>
    <scope>NUCLEOTIDE SEQUENCE [LARGE SCALE GENOMIC DNA]</scope>
    <source>
        <strain evidence="1 2">M043b</strain>
    </source>
</reference>
<dbReference type="Pfam" id="PF09686">
    <property type="entry name" value="Plasmid_RAQPRD"/>
    <property type="match status" value="1"/>
</dbReference>
<evidence type="ECO:0000313" key="1">
    <source>
        <dbReference type="EMBL" id="KGT93893.1"/>
    </source>
</evidence>
<organism evidence="1 2">
    <name type="scientific">Erwinia typographi</name>
    <dbReference type="NCBI Taxonomy" id="371042"/>
    <lineage>
        <taxon>Bacteria</taxon>
        <taxon>Pseudomonadati</taxon>
        <taxon>Pseudomonadota</taxon>
        <taxon>Gammaproteobacteria</taxon>
        <taxon>Enterobacterales</taxon>
        <taxon>Erwiniaceae</taxon>
        <taxon>Erwinia</taxon>
    </lineage>
</organism>
<comment type="caution">
    <text evidence="1">The sequence shown here is derived from an EMBL/GenBank/DDBJ whole genome shotgun (WGS) entry which is preliminary data.</text>
</comment>
<dbReference type="EMBL" id="JRUQ01000032">
    <property type="protein sequence ID" value="KGT93893.1"/>
    <property type="molecule type" value="Genomic_DNA"/>
</dbReference>
<dbReference type="eggNOG" id="ENOG50313JK">
    <property type="taxonomic scope" value="Bacteria"/>
</dbReference>
<proteinExistence type="predicted"/>
<name>A0A0A4A7S8_9GAMM</name>
<dbReference type="Proteomes" id="UP000030351">
    <property type="component" value="Unassembled WGS sequence"/>
</dbReference>
<dbReference type="RefSeq" id="WP_034892373.1">
    <property type="nucleotide sequence ID" value="NZ_JRUQ01000032.1"/>
</dbReference>
<dbReference type="AlphaFoldDB" id="A0A0A4A7S8"/>
<keyword evidence="2" id="KW-1185">Reference proteome</keyword>
<protein>
    <recommendedName>
        <fullName evidence="3">Integrative conjugative element protein, RAQPRD family</fullName>
    </recommendedName>
</protein>
<accession>A0A0A4A7S8</accession>
<gene>
    <name evidence="1" type="ORF">NG99_11300</name>
</gene>
<dbReference type="STRING" id="371042.NG99_11300"/>
<evidence type="ECO:0008006" key="3">
    <source>
        <dbReference type="Google" id="ProtNLM"/>
    </source>
</evidence>